<evidence type="ECO:0000256" key="1">
    <source>
        <dbReference type="SAM" id="Phobius"/>
    </source>
</evidence>
<dbReference type="InParanoid" id="Q54HA6"/>
<dbReference type="FunFam" id="3.40.630.30:FF:000419">
    <property type="entry name" value="Uncharacterized protein"/>
    <property type="match status" value="1"/>
</dbReference>
<dbReference type="GO" id="GO:0007064">
    <property type="term" value="P:mitotic sister chromatid cohesion"/>
    <property type="evidence" value="ECO:0000318"/>
    <property type="project" value="GO_Central"/>
</dbReference>
<gene>
    <name evidence="3" type="ORF">DDB_G0289581</name>
</gene>
<organism evidence="3 4">
    <name type="scientific">Dictyostelium discoideum</name>
    <name type="common">Social amoeba</name>
    <dbReference type="NCBI Taxonomy" id="44689"/>
    <lineage>
        <taxon>Eukaryota</taxon>
        <taxon>Amoebozoa</taxon>
        <taxon>Evosea</taxon>
        <taxon>Eumycetozoa</taxon>
        <taxon>Dictyostelia</taxon>
        <taxon>Dictyosteliales</taxon>
        <taxon>Dictyosteliaceae</taxon>
        <taxon>Dictyostelium</taxon>
    </lineage>
</organism>
<protein>
    <submittedName>
        <fullName evidence="3">GCN5-related N-acetyltransferase</fullName>
    </submittedName>
</protein>
<reference evidence="3 4" key="1">
    <citation type="journal article" date="2005" name="Nature">
        <title>The genome of the social amoeba Dictyostelium discoideum.</title>
        <authorList>
            <consortium name="The Dictyostelium discoideum Sequencing Consortium"/>
            <person name="Eichinger L."/>
            <person name="Pachebat J.A."/>
            <person name="Glockner G."/>
            <person name="Rajandream M.A."/>
            <person name="Sucgang R."/>
            <person name="Berriman M."/>
            <person name="Song J."/>
            <person name="Olsen R."/>
            <person name="Szafranski K."/>
            <person name="Xu Q."/>
            <person name="Tunggal B."/>
            <person name="Kummerfeld S."/>
            <person name="Madera M."/>
            <person name="Konfortov B.A."/>
            <person name="Rivero F."/>
            <person name="Bankier A.T."/>
            <person name="Lehmann R."/>
            <person name="Hamlin N."/>
            <person name="Davies R."/>
            <person name="Gaudet P."/>
            <person name="Fey P."/>
            <person name="Pilcher K."/>
            <person name="Chen G."/>
            <person name="Saunders D."/>
            <person name="Sodergren E."/>
            <person name="Davis P."/>
            <person name="Kerhornou A."/>
            <person name="Nie X."/>
            <person name="Hall N."/>
            <person name="Anjard C."/>
            <person name="Hemphill L."/>
            <person name="Bason N."/>
            <person name="Farbrother P."/>
            <person name="Desany B."/>
            <person name="Just E."/>
            <person name="Morio T."/>
            <person name="Rost R."/>
            <person name="Churcher C."/>
            <person name="Cooper J."/>
            <person name="Haydock S."/>
            <person name="van Driessche N."/>
            <person name="Cronin A."/>
            <person name="Goodhead I."/>
            <person name="Muzny D."/>
            <person name="Mourier T."/>
            <person name="Pain A."/>
            <person name="Lu M."/>
            <person name="Harper D."/>
            <person name="Lindsay R."/>
            <person name="Hauser H."/>
            <person name="James K."/>
            <person name="Quiles M."/>
            <person name="Madan Babu M."/>
            <person name="Saito T."/>
            <person name="Buchrieser C."/>
            <person name="Wardroper A."/>
            <person name="Felder M."/>
            <person name="Thangavelu M."/>
            <person name="Johnson D."/>
            <person name="Knights A."/>
            <person name="Loulseged H."/>
            <person name="Mungall K."/>
            <person name="Oliver K."/>
            <person name="Price C."/>
            <person name="Quail M.A."/>
            <person name="Urushihara H."/>
            <person name="Hernandez J."/>
            <person name="Rabbinowitsch E."/>
            <person name="Steffen D."/>
            <person name="Sanders M."/>
            <person name="Ma J."/>
            <person name="Kohara Y."/>
            <person name="Sharp S."/>
            <person name="Simmonds M."/>
            <person name="Spiegler S."/>
            <person name="Tivey A."/>
            <person name="Sugano S."/>
            <person name="White B."/>
            <person name="Walker D."/>
            <person name="Woodward J."/>
            <person name="Winckler T."/>
            <person name="Tanaka Y."/>
            <person name="Shaulsky G."/>
            <person name="Schleicher M."/>
            <person name="Weinstock G."/>
            <person name="Rosenthal A."/>
            <person name="Cox E.C."/>
            <person name="Chisholm R.L."/>
            <person name="Gibbs R."/>
            <person name="Loomis W.F."/>
            <person name="Platzer M."/>
            <person name="Kay R.R."/>
            <person name="Williams J."/>
            <person name="Dear P.H."/>
            <person name="Noegel A.A."/>
            <person name="Barrell B."/>
            <person name="Kuspa A."/>
        </authorList>
    </citation>
    <scope>NUCLEOTIDE SEQUENCE [LARGE SCALE GENOMIC DNA]</scope>
    <source>
        <strain evidence="3 4">AX4</strain>
    </source>
</reference>
<dbReference type="Proteomes" id="UP000002195">
    <property type="component" value="Unassembled WGS sequence"/>
</dbReference>
<dbReference type="PANTHER" id="PTHR42919:SF36">
    <property type="entry name" value="GCN5-RELATED N-ACETYLTRANSFERASE"/>
    <property type="match status" value="1"/>
</dbReference>
<comment type="caution">
    <text evidence="3">The sequence shown here is derived from an EMBL/GenBank/DDBJ whole genome shotgun (WGS) entry which is preliminary data.</text>
</comment>
<dbReference type="dictyBase" id="DDB_G0289581"/>
<dbReference type="Gene3D" id="3.40.630.30">
    <property type="match status" value="1"/>
</dbReference>
<dbReference type="VEuPathDB" id="AmoebaDB:DDB_G0289581"/>
<keyword evidence="4" id="KW-1185">Reference proteome</keyword>
<evidence type="ECO:0000259" key="2">
    <source>
        <dbReference type="PROSITE" id="PS51186"/>
    </source>
</evidence>
<dbReference type="SUPFAM" id="SSF55729">
    <property type="entry name" value="Acyl-CoA N-acyltransferases (Nat)"/>
    <property type="match status" value="1"/>
</dbReference>
<evidence type="ECO:0000313" key="3">
    <source>
        <dbReference type="EMBL" id="EAL62644.1"/>
    </source>
</evidence>
<dbReference type="CDD" id="cd04301">
    <property type="entry name" value="NAT_SF"/>
    <property type="match status" value="1"/>
</dbReference>
<dbReference type="STRING" id="44689.Q54HA6"/>
<sequence length="246" mass="28316">MIEGSGSCDDLQIEFRESLINDCSSGGGGGGASNNEKQDEFINSKYELIGVATGRITKDQGICSLFYQNYDGYLMTFGVKEQFRSKGIGSELLNNICKLFYKRGCDKVYLHVKKGNNSAYMFYIKNGFILDDEIVNYYKIENIRYNALGMSKDLRPKERRSNWHSFISLLKQNQNIDDDDEDEYEVDIRDNNNLITKVPNGNDHQMNNRKRFNFIFILIIFIFLIVSLTLVAINNNNNNNNNKIIQ</sequence>
<name>Q54HA6_DICDI</name>
<dbReference type="FunCoup" id="Q54HA6">
    <property type="interactions" value="652"/>
</dbReference>
<dbReference type="InterPro" id="IPR016181">
    <property type="entry name" value="Acyl_CoA_acyltransferase"/>
</dbReference>
<dbReference type="GO" id="GO:0016747">
    <property type="term" value="F:acyltransferase activity, transferring groups other than amino-acyl groups"/>
    <property type="evidence" value="ECO:0007669"/>
    <property type="project" value="InterPro"/>
</dbReference>
<dbReference type="Pfam" id="PF00583">
    <property type="entry name" value="Acetyltransf_1"/>
    <property type="match status" value="1"/>
</dbReference>
<evidence type="ECO:0000313" key="4">
    <source>
        <dbReference type="Proteomes" id="UP000002195"/>
    </source>
</evidence>
<dbReference type="AlphaFoldDB" id="Q54HA6"/>
<dbReference type="HOGENOM" id="CLU_1130799_0_0_1"/>
<dbReference type="EMBL" id="AAFI02000146">
    <property type="protein sequence ID" value="EAL62644.1"/>
    <property type="molecule type" value="Genomic_DNA"/>
</dbReference>
<keyword evidence="1" id="KW-0812">Transmembrane</keyword>
<dbReference type="RefSeq" id="XP_636154.1">
    <property type="nucleotide sequence ID" value="XM_631062.1"/>
</dbReference>
<proteinExistence type="predicted"/>
<dbReference type="OMA" id="ERRSNWH"/>
<dbReference type="PROSITE" id="PS51186">
    <property type="entry name" value="GNAT"/>
    <property type="match status" value="1"/>
</dbReference>
<dbReference type="eggNOG" id="ENOG502SBTF">
    <property type="taxonomic scope" value="Eukaryota"/>
</dbReference>
<dbReference type="GeneID" id="8627222"/>
<feature type="transmembrane region" description="Helical" evidence="1">
    <location>
        <begin position="212"/>
        <end position="233"/>
    </location>
</feature>
<dbReference type="SMR" id="Q54HA6"/>
<dbReference type="InterPro" id="IPR000182">
    <property type="entry name" value="GNAT_dom"/>
</dbReference>
<feature type="domain" description="N-acetyltransferase" evidence="2">
    <location>
        <begin position="1"/>
        <end position="155"/>
    </location>
</feature>
<dbReference type="PANTHER" id="PTHR42919">
    <property type="entry name" value="N-ALPHA-ACETYLTRANSFERASE"/>
    <property type="match status" value="1"/>
</dbReference>
<keyword evidence="1" id="KW-0472">Membrane</keyword>
<dbReference type="InterPro" id="IPR051556">
    <property type="entry name" value="N-term/lysine_N-AcTrnsfr"/>
</dbReference>
<keyword evidence="1" id="KW-1133">Transmembrane helix</keyword>
<dbReference type="KEGG" id="ddi:DDB_G0289581"/>
<dbReference type="PaxDb" id="44689-DDB0304442"/>
<accession>Q54HA6</accession>
<dbReference type="GO" id="GO:0031415">
    <property type="term" value="C:NatA complex"/>
    <property type="evidence" value="ECO:0000318"/>
    <property type="project" value="GO_Central"/>
</dbReference>